<proteinExistence type="predicted"/>
<organism evidence="1">
    <name type="scientific">marine sediment metagenome</name>
    <dbReference type="NCBI Taxonomy" id="412755"/>
    <lineage>
        <taxon>unclassified sequences</taxon>
        <taxon>metagenomes</taxon>
        <taxon>ecological metagenomes</taxon>
    </lineage>
</organism>
<comment type="caution">
    <text evidence="1">The sequence shown here is derived from an EMBL/GenBank/DDBJ whole genome shotgun (WGS) entry which is preliminary data.</text>
</comment>
<accession>A0A0F9FKI8</accession>
<protein>
    <submittedName>
        <fullName evidence="1">Uncharacterized protein</fullName>
    </submittedName>
</protein>
<dbReference type="EMBL" id="LAZR01030053">
    <property type="protein sequence ID" value="KKL57765.1"/>
    <property type="molecule type" value="Genomic_DNA"/>
</dbReference>
<dbReference type="AlphaFoldDB" id="A0A0F9FKI8"/>
<gene>
    <name evidence="1" type="ORF">LCGC14_2232110</name>
</gene>
<evidence type="ECO:0000313" key="1">
    <source>
        <dbReference type="EMBL" id="KKL57765.1"/>
    </source>
</evidence>
<name>A0A0F9FKI8_9ZZZZ</name>
<reference evidence="1" key="1">
    <citation type="journal article" date="2015" name="Nature">
        <title>Complex archaea that bridge the gap between prokaryotes and eukaryotes.</title>
        <authorList>
            <person name="Spang A."/>
            <person name="Saw J.H."/>
            <person name="Jorgensen S.L."/>
            <person name="Zaremba-Niedzwiedzka K."/>
            <person name="Martijn J."/>
            <person name="Lind A.E."/>
            <person name="van Eijk R."/>
            <person name="Schleper C."/>
            <person name="Guy L."/>
            <person name="Ettema T.J."/>
        </authorList>
    </citation>
    <scope>NUCLEOTIDE SEQUENCE</scope>
</reference>
<sequence>MCGVPGFERFGVVRIIKILTIMYRWITQRCVFCGNKKKPYPYLYGGILYCCPIDREDVYYNNGVNGCYVSTTFIGYKEAKVQRALGLLPGPEGF</sequence>